<sequence length="108" mass="12044">MHLTRFTRRDEAGGGRSSLQSNGRAKRAEGVAPTPCTGPNPKLSSTAAQAAQHATRVGKYKGSSQMHEMTALATPQPSELARREFPLRRSIIFTYRYRLLKIDHLYCK</sequence>
<name>A0A5N5I5T0_9ROSA</name>
<feature type="region of interest" description="Disordered" evidence="1">
    <location>
        <begin position="1"/>
        <end position="77"/>
    </location>
</feature>
<gene>
    <name evidence="2" type="ORF">D8674_042646</name>
</gene>
<feature type="compositionally biased region" description="Low complexity" evidence="1">
    <location>
        <begin position="44"/>
        <end position="55"/>
    </location>
</feature>
<dbReference type="EMBL" id="SMOL01000053">
    <property type="protein sequence ID" value="KAB2634537.1"/>
    <property type="molecule type" value="Genomic_DNA"/>
</dbReference>
<evidence type="ECO:0000313" key="3">
    <source>
        <dbReference type="Proteomes" id="UP000327157"/>
    </source>
</evidence>
<proteinExistence type="predicted"/>
<evidence type="ECO:0000313" key="2">
    <source>
        <dbReference type="EMBL" id="KAB2634537.1"/>
    </source>
</evidence>
<organism evidence="2 3">
    <name type="scientific">Pyrus ussuriensis x Pyrus communis</name>
    <dbReference type="NCBI Taxonomy" id="2448454"/>
    <lineage>
        <taxon>Eukaryota</taxon>
        <taxon>Viridiplantae</taxon>
        <taxon>Streptophyta</taxon>
        <taxon>Embryophyta</taxon>
        <taxon>Tracheophyta</taxon>
        <taxon>Spermatophyta</taxon>
        <taxon>Magnoliopsida</taxon>
        <taxon>eudicotyledons</taxon>
        <taxon>Gunneridae</taxon>
        <taxon>Pentapetalae</taxon>
        <taxon>rosids</taxon>
        <taxon>fabids</taxon>
        <taxon>Rosales</taxon>
        <taxon>Rosaceae</taxon>
        <taxon>Amygdaloideae</taxon>
        <taxon>Maleae</taxon>
        <taxon>Pyrus</taxon>
    </lineage>
</organism>
<keyword evidence="3" id="KW-1185">Reference proteome</keyword>
<accession>A0A5N5I5T0</accession>
<feature type="compositionally biased region" description="Polar residues" evidence="1">
    <location>
        <begin position="62"/>
        <end position="77"/>
    </location>
</feature>
<dbReference type="AlphaFoldDB" id="A0A5N5I5T0"/>
<dbReference type="Proteomes" id="UP000327157">
    <property type="component" value="Unassembled WGS sequence"/>
</dbReference>
<evidence type="ECO:0000256" key="1">
    <source>
        <dbReference type="SAM" id="MobiDB-lite"/>
    </source>
</evidence>
<comment type="caution">
    <text evidence="2">The sequence shown here is derived from an EMBL/GenBank/DDBJ whole genome shotgun (WGS) entry which is preliminary data.</text>
</comment>
<reference evidence="2 3" key="1">
    <citation type="submission" date="2019-09" db="EMBL/GenBank/DDBJ databases">
        <authorList>
            <person name="Ou C."/>
        </authorList>
    </citation>
    <scope>NUCLEOTIDE SEQUENCE [LARGE SCALE GENOMIC DNA]</scope>
    <source>
        <strain evidence="2">S2</strain>
        <tissue evidence="2">Leaf</tissue>
    </source>
</reference>
<reference evidence="2 3" key="2">
    <citation type="submission" date="2019-11" db="EMBL/GenBank/DDBJ databases">
        <title>A de novo genome assembly of a pear dwarfing rootstock.</title>
        <authorList>
            <person name="Wang F."/>
            <person name="Wang J."/>
            <person name="Li S."/>
            <person name="Zhang Y."/>
            <person name="Fang M."/>
            <person name="Ma L."/>
            <person name="Zhao Y."/>
            <person name="Jiang S."/>
        </authorList>
    </citation>
    <scope>NUCLEOTIDE SEQUENCE [LARGE SCALE GENOMIC DNA]</scope>
    <source>
        <strain evidence="2">S2</strain>
        <tissue evidence="2">Leaf</tissue>
    </source>
</reference>
<protein>
    <submittedName>
        <fullName evidence="2">Uncharacterized protein</fullName>
    </submittedName>
</protein>